<name>A0A225UPB6_9STRA</name>
<comment type="caution">
    <text evidence="1">The sequence shown here is derived from an EMBL/GenBank/DDBJ whole genome shotgun (WGS) entry which is preliminary data.</text>
</comment>
<dbReference type="Proteomes" id="UP000198211">
    <property type="component" value="Unassembled WGS sequence"/>
</dbReference>
<organism evidence="1 2">
    <name type="scientific">Phytophthora megakarya</name>
    <dbReference type="NCBI Taxonomy" id="4795"/>
    <lineage>
        <taxon>Eukaryota</taxon>
        <taxon>Sar</taxon>
        <taxon>Stramenopiles</taxon>
        <taxon>Oomycota</taxon>
        <taxon>Peronosporomycetes</taxon>
        <taxon>Peronosporales</taxon>
        <taxon>Peronosporaceae</taxon>
        <taxon>Phytophthora</taxon>
    </lineage>
</organism>
<accession>A0A225UPB6</accession>
<proteinExistence type="predicted"/>
<sequence length="83" mass="9731">MQETNKSRWICVQWYHGCEVVGGRKDPAPSVPATRRKRKKLRTNAMNSKRLLVRQQFGRLTTQISRGQYGRILFVNKNNLETQ</sequence>
<dbReference type="AlphaFoldDB" id="A0A225UPB6"/>
<evidence type="ECO:0000313" key="1">
    <source>
        <dbReference type="EMBL" id="OWY94954.1"/>
    </source>
</evidence>
<reference evidence="2" key="1">
    <citation type="submission" date="2017-03" db="EMBL/GenBank/DDBJ databases">
        <title>Phytopthora megakarya and P. palmivora, two closely related causual agents of cacao black pod achieved similar genome size and gene model numbers by different mechanisms.</title>
        <authorList>
            <person name="Ali S."/>
            <person name="Shao J."/>
            <person name="Larry D.J."/>
            <person name="Kronmiller B."/>
            <person name="Shen D."/>
            <person name="Strem M.D."/>
            <person name="Melnick R.L."/>
            <person name="Guiltinan M.J."/>
            <person name="Tyler B.M."/>
            <person name="Meinhardt L.W."/>
            <person name="Bailey B.A."/>
        </authorList>
    </citation>
    <scope>NUCLEOTIDE SEQUENCE [LARGE SCALE GENOMIC DNA]</scope>
    <source>
        <strain evidence="2">zdho120</strain>
    </source>
</reference>
<keyword evidence="2" id="KW-1185">Reference proteome</keyword>
<gene>
    <name evidence="1" type="ORF">PHMEG_00035181</name>
</gene>
<dbReference type="EMBL" id="NBNE01013612">
    <property type="protein sequence ID" value="OWY94954.1"/>
    <property type="molecule type" value="Genomic_DNA"/>
</dbReference>
<evidence type="ECO:0000313" key="2">
    <source>
        <dbReference type="Proteomes" id="UP000198211"/>
    </source>
</evidence>
<protein>
    <submittedName>
        <fullName evidence="1">Uncharacterized protein</fullName>
    </submittedName>
</protein>